<evidence type="ECO:0000313" key="2">
    <source>
        <dbReference type="Proteomes" id="UP000887565"/>
    </source>
</evidence>
<keyword evidence="2" id="KW-1185">Reference proteome</keyword>
<protein>
    <submittedName>
        <fullName evidence="3">Uncharacterized protein</fullName>
    </submittedName>
</protein>
<organism evidence="2 3">
    <name type="scientific">Romanomermis culicivorax</name>
    <name type="common">Nematode worm</name>
    <dbReference type="NCBI Taxonomy" id="13658"/>
    <lineage>
        <taxon>Eukaryota</taxon>
        <taxon>Metazoa</taxon>
        <taxon>Ecdysozoa</taxon>
        <taxon>Nematoda</taxon>
        <taxon>Enoplea</taxon>
        <taxon>Dorylaimia</taxon>
        <taxon>Mermithida</taxon>
        <taxon>Mermithoidea</taxon>
        <taxon>Mermithidae</taxon>
        <taxon>Romanomermis</taxon>
    </lineage>
</organism>
<accession>A0A915JMW0</accession>
<sequence length="138" mass="16275">MGLKRMARGDDKPKPDKYQRRDAKSPTNNNKWKNPRDANKSTKQSANKMPQFGETVSSIERSKRSSNCALGWQKEVDLRLENLEQAQKCTAIWIFNFPTDIYAMDRQTPLLEKRKMVIEFFKNCEKLPEEFVQNLDMW</sequence>
<feature type="region of interest" description="Disordered" evidence="1">
    <location>
        <begin position="1"/>
        <end position="64"/>
    </location>
</feature>
<dbReference type="Proteomes" id="UP000887565">
    <property type="component" value="Unplaced"/>
</dbReference>
<name>A0A915JMW0_ROMCU</name>
<evidence type="ECO:0000313" key="3">
    <source>
        <dbReference type="WBParaSite" id="nRc.2.0.1.t27525-RA"/>
    </source>
</evidence>
<proteinExistence type="predicted"/>
<dbReference type="AlphaFoldDB" id="A0A915JMW0"/>
<evidence type="ECO:0000256" key="1">
    <source>
        <dbReference type="SAM" id="MobiDB-lite"/>
    </source>
</evidence>
<feature type="compositionally biased region" description="Polar residues" evidence="1">
    <location>
        <begin position="41"/>
        <end position="59"/>
    </location>
</feature>
<reference evidence="3" key="1">
    <citation type="submission" date="2022-11" db="UniProtKB">
        <authorList>
            <consortium name="WormBaseParasite"/>
        </authorList>
    </citation>
    <scope>IDENTIFICATION</scope>
</reference>
<dbReference type="WBParaSite" id="nRc.2.0.1.t27525-RA">
    <property type="protein sequence ID" value="nRc.2.0.1.t27525-RA"/>
    <property type="gene ID" value="nRc.2.0.1.g27525"/>
</dbReference>
<feature type="compositionally biased region" description="Basic and acidic residues" evidence="1">
    <location>
        <begin position="7"/>
        <end position="24"/>
    </location>
</feature>